<name>A0A1N7BJK6_9EURY</name>
<reference evidence="4" key="1">
    <citation type="submission" date="2017-01" db="EMBL/GenBank/DDBJ databases">
        <authorList>
            <person name="Varghese N."/>
            <person name="Submissions S."/>
        </authorList>
    </citation>
    <scope>NUCLEOTIDE SEQUENCE [LARGE SCALE GENOMIC DNA]</scope>
    <source>
        <strain evidence="4">CGMCC 1.7737</strain>
    </source>
</reference>
<feature type="region of interest" description="Disordered" evidence="1">
    <location>
        <begin position="51"/>
        <end position="84"/>
    </location>
</feature>
<gene>
    <name evidence="3" type="ORF">SAMN05421858_2586</name>
</gene>
<feature type="compositionally biased region" description="Basic and acidic residues" evidence="1">
    <location>
        <begin position="60"/>
        <end position="84"/>
    </location>
</feature>
<dbReference type="InterPro" id="IPR058273">
    <property type="entry name" value="DUF7967"/>
</dbReference>
<keyword evidence="4" id="KW-1185">Reference proteome</keyword>
<dbReference type="Proteomes" id="UP000186914">
    <property type="component" value="Unassembled WGS sequence"/>
</dbReference>
<sequence length="84" mass="9651">MTDVRVWLVERTYSDRDLLTLVYSTPDGEQYLQKELAGRLGGETTAAIEVEQDRLSSVTEDSRQQRYAEEVERMADKHDPSDTV</sequence>
<accession>A0A1N7BJK6</accession>
<dbReference type="RefSeq" id="WP_076430602.1">
    <property type="nucleotide sequence ID" value="NZ_FTNO01000002.1"/>
</dbReference>
<evidence type="ECO:0000259" key="2">
    <source>
        <dbReference type="Pfam" id="PF25921"/>
    </source>
</evidence>
<dbReference type="AlphaFoldDB" id="A0A1N7BJK6"/>
<dbReference type="Pfam" id="PF25921">
    <property type="entry name" value="DUF7967"/>
    <property type="match status" value="1"/>
</dbReference>
<dbReference type="OrthoDB" id="197006at2157"/>
<evidence type="ECO:0000256" key="1">
    <source>
        <dbReference type="SAM" id="MobiDB-lite"/>
    </source>
</evidence>
<evidence type="ECO:0000313" key="4">
    <source>
        <dbReference type="Proteomes" id="UP000186914"/>
    </source>
</evidence>
<organism evidence="3 4">
    <name type="scientific">Haladaptatus litoreus</name>
    <dbReference type="NCBI Taxonomy" id="553468"/>
    <lineage>
        <taxon>Archaea</taxon>
        <taxon>Methanobacteriati</taxon>
        <taxon>Methanobacteriota</taxon>
        <taxon>Stenosarchaea group</taxon>
        <taxon>Halobacteria</taxon>
        <taxon>Halobacteriales</taxon>
        <taxon>Haladaptataceae</taxon>
        <taxon>Haladaptatus</taxon>
    </lineage>
</organism>
<dbReference type="EMBL" id="FTNO01000002">
    <property type="protein sequence ID" value="SIR51383.1"/>
    <property type="molecule type" value="Genomic_DNA"/>
</dbReference>
<proteinExistence type="predicted"/>
<protein>
    <recommendedName>
        <fullName evidence="2">DUF7967 domain-containing protein</fullName>
    </recommendedName>
</protein>
<feature type="domain" description="DUF7967" evidence="2">
    <location>
        <begin position="3"/>
        <end position="84"/>
    </location>
</feature>
<evidence type="ECO:0000313" key="3">
    <source>
        <dbReference type="EMBL" id="SIR51383.1"/>
    </source>
</evidence>